<dbReference type="Gene3D" id="1.10.10.1760">
    <property type="entry name" value="60S ribosomal protein L36"/>
    <property type="match status" value="1"/>
</dbReference>
<dbReference type="InterPro" id="IPR038097">
    <property type="entry name" value="Ribosomal_eL36_sf"/>
</dbReference>
<gene>
    <name evidence="5" type="primary">rpl36_1</name>
    <name evidence="5" type="ORF">IWQ60_003442</name>
</gene>
<sequence length="101" mass="11203">MTTTVRSGIIRGDNRGFVTQVRARPAKVHGPSSKNTVFVRSLVREVAGFAPYERRVMELLKNSKDKRARKLSKARIGSFSLAKKKVEELGNIIAAARRGAH</sequence>
<keyword evidence="3 4" id="KW-0687">Ribonucleoprotein</keyword>
<dbReference type="PANTHER" id="PTHR10114">
    <property type="entry name" value="60S RIBOSOMAL PROTEIN L36"/>
    <property type="match status" value="1"/>
</dbReference>
<comment type="caution">
    <text evidence="5">The sequence shown here is derived from an EMBL/GenBank/DDBJ whole genome shotgun (WGS) entry which is preliminary data.</text>
</comment>
<dbReference type="GO" id="GO:0003735">
    <property type="term" value="F:structural constituent of ribosome"/>
    <property type="evidence" value="ECO:0007669"/>
    <property type="project" value="InterPro"/>
</dbReference>
<dbReference type="InterPro" id="IPR000509">
    <property type="entry name" value="Ribosomal_eL36"/>
</dbReference>
<dbReference type="GO" id="GO:0005840">
    <property type="term" value="C:ribosome"/>
    <property type="evidence" value="ECO:0007669"/>
    <property type="project" value="UniProtKB-KW"/>
</dbReference>
<dbReference type="FunFam" id="1.10.10.1760:FF:000001">
    <property type="entry name" value="60S ribosomal protein L36"/>
    <property type="match status" value="1"/>
</dbReference>
<dbReference type="PROSITE" id="PS01190">
    <property type="entry name" value="RIBOSOMAL_L36E"/>
    <property type="match status" value="1"/>
</dbReference>
<comment type="similarity">
    <text evidence="1 4">Belongs to the eukaryotic ribosomal protein eL36 family.</text>
</comment>
<dbReference type="OrthoDB" id="9616667at2759"/>
<dbReference type="GO" id="GO:1990904">
    <property type="term" value="C:ribonucleoprotein complex"/>
    <property type="evidence" value="ECO:0007669"/>
    <property type="project" value="UniProtKB-KW"/>
</dbReference>
<evidence type="ECO:0000313" key="5">
    <source>
        <dbReference type="EMBL" id="KAJ1926856.1"/>
    </source>
</evidence>
<evidence type="ECO:0000256" key="2">
    <source>
        <dbReference type="ARBA" id="ARBA00022980"/>
    </source>
</evidence>
<evidence type="ECO:0000256" key="4">
    <source>
        <dbReference type="RuleBase" id="RU000665"/>
    </source>
</evidence>
<dbReference type="Pfam" id="PF01158">
    <property type="entry name" value="Ribosomal_L36e"/>
    <property type="match status" value="1"/>
</dbReference>
<keyword evidence="2 4" id="KW-0689">Ribosomal protein</keyword>
<protein>
    <recommendedName>
        <fullName evidence="4">60S ribosomal protein L36</fullName>
    </recommendedName>
</protein>
<evidence type="ECO:0000256" key="1">
    <source>
        <dbReference type="ARBA" id="ARBA00006509"/>
    </source>
</evidence>
<dbReference type="GO" id="GO:0006412">
    <property type="term" value="P:translation"/>
    <property type="evidence" value="ECO:0007669"/>
    <property type="project" value="InterPro"/>
</dbReference>
<evidence type="ECO:0000313" key="6">
    <source>
        <dbReference type="Proteomes" id="UP001150569"/>
    </source>
</evidence>
<dbReference type="EMBL" id="JANBPT010000147">
    <property type="protein sequence ID" value="KAJ1926856.1"/>
    <property type="molecule type" value="Genomic_DNA"/>
</dbReference>
<reference evidence="5" key="1">
    <citation type="submission" date="2022-07" db="EMBL/GenBank/DDBJ databases">
        <title>Phylogenomic reconstructions and comparative analyses of Kickxellomycotina fungi.</title>
        <authorList>
            <person name="Reynolds N.K."/>
            <person name="Stajich J.E."/>
            <person name="Barry K."/>
            <person name="Grigoriev I.V."/>
            <person name="Crous P."/>
            <person name="Smith M.E."/>
        </authorList>
    </citation>
    <scope>NUCLEOTIDE SEQUENCE</scope>
    <source>
        <strain evidence="5">RSA 861</strain>
    </source>
</reference>
<proteinExistence type="inferred from homology"/>
<keyword evidence="6" id="KW-1185">Reference proteome</keyword>
<organism evidence="5 6">
    <name type="scientific">Tieghemiomyces parasiticus</name>
    <dbReference type="NCBI Taxonomy" id="78921"/>
    <lineage>
        <taxon>Eukaryota</taxon>
        <taxon>Fungi</taxon>
        <taxon>Fungi incertae sedis</taxon>
        <taxon>Zoopagomycota</taxon>
        <taxon>Kickxellomycotina</taxon>
        <taxon>Dimargaritomycetes</taxon>
        <taxon>Dimargaritales</taxon>
        <taxon>Dimargaritaceae</taxon>
        <taxon>Tieghemiomyces</taxon>
    </lineage>
</organism>
<name>A0A9W8AHW1_9FUNG</name>
<evidence type="ECO:0000256" key="3">
    <source>
        <dbReference type="ARBA" id="ARBA00023274"/>
    </source>
</evidence>
<dbReference type="AlphaFoldDB" id="A0A9W8AHW1"/>
<accession>A0A9W8AHW1</accession>
<dbReference type="Proteomes" id="UP001150569">
    <property type="component" value="Unassembled WGS sequence"/>
</dbReference>